<dbReference type="InterPro" id="IPR000572">
    <property type="entry name" value="OxRdtase_Mopterin-bd_dom"/>
</dbReference>
<dbReference type="SUPFAM" id="SSF56524">
    <property type="entry name" value="Oxidoreductase molybdopterin-binding domain"/>
    <property type="match status" value="1"/>
</dbReference>
<feature type="domain" description="Oxidoreductase molybdopterin-binding" evidence="5">
    <location>
        <begin position="49"/>
        <end position="222"/>
    </location>
</feature>
<dbReference type="InterPro" id="IPR014756">
    <property type="entry name" value="Ig_E-set"/>
</dbReference>
<dbReference type="PANTHER" id="PTHR19372:SF7">
    <property type="entry name" value="SULFITE OXIDASE, MITOCHONDRIAL"/>
    <property type="match status" value="1"/>
</dbReference>
<evidence type="ECO:0000313" key="7">
    <source>
        <dbReference type="EMBL" id="WTU76996.1"/>
    </source>
</evidence>
<evidence type="ECO:0000256" key="1">
    <source>
        <dbReference type="ARBA" id="ARBA00001924"/>
    </source>
</evidence>
<dbReference type="Gene3D" id="2.60.40.650">
    <property type="match status" value="1"/>
</dbReference>
<dbReference type="GO" id="GO:0030151">
    <property type="term" value="F:molybdenum ion binding"/>
    <property type="evidence" value="ECO:0007669"/>
    <property type="project" value="InterPro"/>
</dbReference>
<dbReference type="PRINTS" id="PR00407">
    <property type="entry name" value="EUMOPTERIN"/>
</dbReference>
<evidence type="ECO:0000256" key="4">
    <source>
        <dbReference type="ARBA" id="ARBA00023002"/>
    </source>
</evidence>
<dbReference type="SUPFAM" id="SSF81296">
    <property type="entry name" value="E set domains"/>
    <property type="match status" value="1"/>
</dbReference>
<dbReference type="EMBL" id="CP108264">
    <property type="protein sequence ID" value="WTU76996.1"/>
    <property type="molecule type" value="Genomic_DNA"/>
</dbReference>
<dbReference type="GO" id="GO:0006790">
    <property type="term" value="P:sulfur compound metabolic process"/>
    <property type="evidence" value="ECO:0007669"/>
    <property type="project" value="TreeGrafter"/>
</dbReference>
<dbReference type="Pfam" id="PF03404">
    <property type="entry name" value="Mo-co_dimer"/>
    <property type="match status" value="1"/>
</dbReference>
<dbReference type="AlphaFoldDB" id="A0AAU2JY20"/>
<proteinExistence type="predicted"/>
<keyword evidence="3" id="KW-0479">Metal-binding</keyword>
<gene>
    <name evidence="7" type="ORF">OG327_28730</name>
</gene>
<keyword evidence="4" id="KW-0560">Oxidoreductase</keyword>
<dbReference type="InterPro" id="IPR008335">
    <property type="entry name" value="Mopterin_OxRdtase_euk"/>
</dbReference>
<feature type="domain" description="Moybdenum cofactor oxidoreductase dimerisation" evidence="6">
    <location>
        <begin position="245"/>
        <end position="365"/>
    </location>
</feature>
<sequence>MTARSVSRGPGATAWAPETVTADPYNAQTPAAALAEPVTPVGAFFVRDHFGIPRTTARRWRLRLGGAAAAPFEIGYEELLALVARERRELDVVVECAGNGRSLMSPRPPGLPWSQGAVGCARFAGVPFRSLAARALIGPAAVEMVFTGADSGTVHGRRTAFERSLPLAVALHPDTLLATHMNGEPLAPEHGAPVRLVVPGRYAVADVKWLVEARAVTEPFAGVFQSESYVYVDSRGTPEGPVAGVRVKSLITEPEPDEDVRRGHETLVRGRAWSGEGVPVSRVEVRAAYVGDDAYGDVGRMGDRGWHDAVLEPPSGPYAWTGWSYRWTPQRPGPYRVLARATDEQGDTQPPRAPWNARGYGCNPVASVDVVVM</sequence>
<comment type="cofactor">
    <cofactor evidence="1">
        <name>Mo-molybdopterin</name>
        <dbReference type="ChEBI" id="CHEBI:71302"/>
    </cofactor>
</comment>
<dbReference type="GO" id="GO:0008482">
    <property type="term" value="F:sulfite oxidase activity"/>
    <property type="evidence" value="ECO:0007669"/>
    <property type="project" value="TreeGrafter"/>
</dbReference>
<reference evidence="7" key="1">
    <citation type="submission" date="2022-10" db="EMBL/GenBank/DDBJ databases">
        <title>The complete genomes of actinobacterial strains from the NBC collection.</title>
        <authorList>
            <person name="Joergensen T.S."/>
            <person name="Alvarez Arevalo M."/>
            <person name="Sterndorff E.B."/>
            <person name="Faurdal D."/>
            <person name="Vuksanovic O."/>
            <person name="Mourched A.-S."/>
            <person name="Charusanti P."/>
            <person name="Shaw S."/>
            <person name="Blin K."/>
            <person name="Weber T."/>
        </authorList>
    </citation>
    <scope>NUCLEOTIDE SEQUENCE</scope>
    <source>
        <strain evidence="7">NBC_00049</strain>
    </source>
</reference>
<dbReference type="Gene3D" id="3.90.420.10">
    <property type="entry name" value="Oxidoreductase, molybdopterin-binding domain"/>
    <property type="match status" value="1"/>
</dbReference>
<evidence type="ECO:0000256" key="3">
    <source>
        <dbReference type="ARBA" id="ARBA00022723"/>
    </source>
</evidence>
<evidence type="ECO:0000256" key="2">
    <source>
        <dbReference type="ARBA" id="ARBA00022505"/>
    </source>
</evidence>
<protein>
    <submittedName>
        <fullName evidence="7">Molybdopterin-dependent oxidoreductase</fullName>
    </submittedName>
</protein>
<dbReference type="PANTHER" id="PTHR19372">
    <property type="entry name" value="SULFITE REDUCTASE"/>
    <property type="match status" value="1"/>
</dbReference>
<dbReference type="Pfam" id="PF00174">
    <property type="entry name" value="Oxidored_molyb"/>
    <property type="match status" value="1"/>
</dbReference>
<dbReference type="InterPro" id="IPR005066">
    <property type="entry name" value="MoCF_OxRdtse_dimer"/>
</dbReference>
<evidence type="ECO:0000259" key="5">
    <source>
        <dbReference type="Pfam" id="PF00174"/>
    </source>
</evidence>
<evidence type="ECO:0000259" key="6">
    <source>
        <dbReference type="Pfam" id="PF03404"/>
    </source>
</evidence>
<dbReference type="GO" id="GO:0043546">
    <property type="term" value="F:molybdopterin cofactor binding"/>
    <property type="evidence" value="ECO:0007669"/>
    <property type="project" value="TreeGrafter"/>
</dbReference>
<dbReference type="GO" id="GO:0020037">
    <property type="term" value="F:heme binding"/>
    <property type="evidence" value="ECO:0007669"/>
    <property type="project" value="TreeGrafter"/>
</dbReference>
<keyword evidence="2" id="KW-0500">Molybdenum</keyword>
<organism evidence="7">
    <name type="scientific">Streptomyces sp. NBC_00049</name>
    <dbReference type="NCBI Taxonomy" id="2903617"/>
    <lineage>
        <taxon>Bacteria</taxon>
        <taxon>Bacillati</taxon>
        <taxon>Actinomycetota</taxon>
        <taxon>Actinomycetes</taxon>
        <taxon>Kitasatosporales</taxon>
        <taxon>Streptomycetaceae</taxon>
        <taxon>Streptomyces</taxon>
    </lineage>
</organism>
<dbReference type="InterPro" id="IPR036374">
    <property type="entry name" value="OxRdtase_Mopterin-bd_sf"/>
</dbReference>
<accession>A0AAU2JY20</accession>
<name>A0AAU2JY20_9ACTN</name>